<dbReference type="AlphaFoldDB" id="A0A9P3UQ30"/>
<dbReference type="EMBL" id="BRPK01000005">
    <property type="protein sequence ID" value="GLB38831.1"/>
    <property type="molecule type" value="Genomic_DNA"/>
</dbReference>
<feature type="transmembrane region" description="Helical" evidence="2">
    <location>
        <begin position="168"/>
        <end position="187"/>
    </location>
</feature>
<organism evidence="4 5">
    <name type="scientific">Lyophyllum shimeji</name>
    <name type="common">Hon-shimeji</name>
    <name type="synonym">Tricholoma shimeji</name>
    <dbReference type="NCBI Taxonomy" id="47721"/>
    <lineage>
        <taxon>Eukaryota</taxon>
        <taxon>Fungi</taxon>
        <taxon>Dikarya</taxon>
        <taxon>Basidiomycota</taxon>
        <taxon>Agaricomycotina</taxon>
        <taxon>Agaricomycetes</taxon>
        <taxon>Agaricomycetidae</taxon>
        <taxon>Agaricales</taxon>
        <taxon>Tricholomatineae</taxon>
        <taxon>Lyophyllaceae</taxon>
        <taxon>Lyophyllum</taxon>
    </lineage>
</organism>
<gene>
    <name evidence="4" type="ORF">LshimejAT787_0506960</name>
</gene>
<dbReference type="Pfam" id="PF20151">
    <property type="entry name" value="DUF6533"/>
    <property type="match status" value="1"/>
</dbReference>
<evidence type="ECO:0000256" key="1">
    <source>
        <dbReference type="SAM" id="MobiDB-lite"/>
    </source>
</evidence>
<feature type="region of interest" description="Disordered" evidence="1">
    <location>
        <begin position="297"/>
        <end position="318"/>
    </location>
</feature>
<keyword evidence="2" id="KW-0812">Transmembrane</keyword>
<feature type="transmembrane region" description="Helical" evidence="2">
    <location>
        <begin position="126"/>
        <end position="148"/>
    </location>
</feature>
<dbReference type="OrthoDB" id="3020506at2759"/>
<feature type="transmembrane region" description="Helical" evidence="2">
    <location>
        <begin position="94"/>
        <end position="114"/>
    </location>
</feature>
<dbReference type="Proteomes" id="UP001063166">
    <property type="component" value="Unassembled WGS sequence"/>
</dbReference>
<keyword evidence="2" id="KW-0472">Membrane</keyword>
<evidence type="ECO:0000256" key="2">
    <source>
        <dbReference type="SAM" id="Phobius"/>
    </source>
</evidence>
<feature type="domain" description="DUF6533" evidence="3">
    <location>
        <begin position="23"/>
        <end position="67"/>
    </location>
</feature>
<feature type="transmembrane region" description="Helical" evidence="2">
    <location>
        <begin position="232"/>
        <end position="251"/>
    </location>
</feature>
<sequence>MSSVPDQWHGYSFLESPQTRKAISVSALSWLVWDSILLCRREYESIWKRENSVVKAVYIFSKYVGLVAQTMNTIWTFDLLSREYLTPRLCRKWFGSQIGVIILLHAALQIILMLRVYALYDCKKPVGLFLLSLGIGEIASISFSSVYIVRGFHFHSTCLNANTPPAVVALIVVMAVVQIIVWGMTLFKQVDIPTRTRLLEVVGRDGAVACSVFVAIFATAVPYTFYVHTLTHSMFAIYMTLVIILTSRIILNMQGLRPLETQPAEIRSGGISLWCLDTTFDTINDGLDNISLEDISASEDTDTPPITPTTDSSEPRTM</sequence>
<protein>
    <recommendedName>
        <fullName evidence="3">DUF6533 domain-containing protein</fullName>
    </recommendedName>
</protein>
<proteinExistence type="predicted"/>
<keyword evidence="2" id="KW-1133">Transmembrane helix</keyword>
<name>A0A9P3UQ30_LYOSH</name>
<evidence type="ECO:0000259" key="3">
    <source>
        <dbReference type="Pfam" id="PF20151"/>
    </source>
</evidence>
<evidence type="ECO:0000313" key="4">
    <source>
        <dbReference type="EMBL" id="GLB38831.1"/>
    </source>
</evidence>
<keyword evidence="5" id="KW-1185">Reference proteome</keyword>
<accession>A0A9P3UQ30</accession>
<feature type="transmembrane region" description="Helical" evidence="2">
    <location>
        <begin position="207"/>
        <end position="226"/>
    </location>
</feature>
<evidence type="ECO:0000313" key="5">
    <source>
        <dbReference type="Proteomes" id="UP001063166"/>
    </source>
</evidence>
<feature type="transmembrane region" description="Helical" evidence="2">
    <location>
        <begin position="52"/>
        <end position="74"/>
    </location>
</feature>
<dbReference type="InterPro" id="IPR045340">
    <property type="entry name" value="DUF6533"/>
</dbReference>
<reference evidence="4" key="1">
    <citation type="submission" date="2022-07" db="EMBL/GenBank/DDBJ databases">
        <title>The genome of Lyophyllum shimeji provides insight into the initial evolution of ectomycorrhizal fungal genome.</title>
        <authorList>
            <person name="Kobayashi Y."/>
            <person name="Shibata T."/>
            <person name="Hirakawa H."/>
            <person name="Shigenobu S."/>
            <person name="Nishiyama T."/>
            <person name="Yamada A."/>
            <person name="Hasebe M."/>
            <person name="Kawaguchi M."/>
        </authorList>
    </citation>
    <scope>NUCLEOTIDE SEQUENCE</scope>
    <source>
        <strain evidence="4">AT787</strain>
    </source>
</reference>
<comment type="caution">
    <text evidence="4">The sequence shown here is derived from an EMBL/GenBank/DDBJ whole genome shotgun (WGS) entry which is preliminary data.</text>
</comment>